<dbReference type="KEGG" id="sva:SVA_2395"/>
<dbReference type="GO" id="GO:0160148">
    <property type="term" value="F:tRNA pseudouridine(55) synthase activity"/>
    <property type="evidence" value="ECO:0007669"/>
    <property type="project" value="UniProtKB-EC"/>
</dbReference>
<dbReference type="PANTHER" id="PTHR13767">
    <property type="entry name" value="TRNA-PSEUDOURIDINE SYNTHASE"/>
    <property type="match status" value="1"/>
</dbReference>
<reference evidence="9 10" key="1">
    <citation type="submission" date="2015-08" db="EMBL/GenBank/DDBJ databases">
        <title>Complete genome sequence of Sulfurifustis variabilis.</title>
        <authorList>
            <person name="Miura A."/>
            <person name="Kojima H."/>
            <person name="Fukui M."/>
        </authorList>
    </citation>
    <scope>NUCLEOTIDE SEQUENCE [LARGE SCALE GENOMIC DNA]</scope>
    <source>
        <strain evidence="10">skN76</strain>
    </source>
</reference>
<proteinExistence type="inferred from homology"/>
<dbReference type="Gene3D" id="2.30.130.10">
    <property type="entry name" value="PUA domain"/>
    <property type="match status" value="1"/>
</dbReference>
<evidence type="ECO:0000256" key="5">
    <source>
        <dbReference type="HAMAP-Rule" id="MF_01080"/>
    </source>
</evidence>
<dbReference type="InterPro" id="IPR015947">
    <property type="entry name" value="PUA-like_sf"/>
</dbReference>
<evidence type="ECO:0000313" key="10">
    <source>
        <dbReference type="Proteomes" id="UP000218899"/>
    </source>
</evidence>
<dbReference type="GO" id="GO:0003723">
    <property type="term" value="F:RNA binding"/>
    <property type="evidence" value="ECO:0007669"/>
    <property type="project" value="InterPro"/>
</dbReference>
<dbReference type="InterPro" id="IPR036974">
    <property type="entry name" value="PUA_sf"/>
</dbReference>
<dbReference type="Pfam" id="PF01509">
    <property type="entry name" value="TruB_N"/>
    <property type="match status" value="1"/>
</dbReference>
<dbReference type="Pfam" id="PF16198">
    <property type="entry name" value="TruB_C_2"/>
    <property type="match status" value="1"/>
</dbReference>
<protein>
    <recommendedName>
        <fullName evidence="5">tRNA pseudouridine synthase B</fullName>
        <ecNumber evidence="5">5.4.99.25</ecNumber>
    </recommendedName>
    <alternativeName>
        <fullName evidence="5">tRNA pseudouridine(55) synthase</fullName>
        <shortName evidence="5">Psi55 synthase</shortName>
    </alternativeName>
    <alternativeName>
        <fullName evidence="5">tRNA pseudouridylate synthase</fullName>
    </alternativeName>
    <alternativeName>
        <fullName evidence="5">tRNA-uridine isomerase</fullName>
    </alternativeName>
</protein>
<dbReference type="CDD" id="cd02573">
    <property type="entry name" value="PseudoU_synth_EcTruB"/>
    <property type="match status" value="1"/>
</dbReference>
<dbReference type="SUPFAM" id="SSF55120">
    <property type="entry name" value="Pseudouridine synthase"/>
    <property type="match status" value="1"/>
</dbReference>
<dbReference type="InterPro" id="IPR002501">
    <property type="entry name" value="PsdUridine_synth_N"/>
</dbReference>
<keyword evidence="4 5" id="KW-0413">Isomerase</keyword>
<dbReference type="GO" id="GO:1990481">
    <property type="term" value="P:mRNA pseudouridine synthesis"/>
    <property type="evidence" value="ECO:0007669"/>
    <property type="project" value="TreeGrafter"/>
</dbReference>
<dbReference type="RefSeq" id="WP_096461408.1">
    <property type="nucleotide sequence ID" value="NZ_AP014936.1"/>
</dbReference>
<evidence type="ECO:0000259" key="6">
    <source>
        <dbReference type="Pfam" id="PF01509"/>
    </source>
</evidence>
<feature type="domain" description="tRNA pseudouridylate synthase B C-terminal" evidence="8">
    <location>
        <begin position="186"/>
        <end position="227"/>
    </location>
</feature>
<dbReference type="GO" id="GO:0031119">
    <property type="term" value="P:tRNA pseudouridine synthesis"/>
    <property type="evidence" value="ECO:0007669"/>
    <property type="project" value="UniProtKB-UniRule"/>
</dbReference>
<evidence type="ECO:0000259" key="8">
    <source>
        <dbReference type="Pfam" id="PF16198"/>
    </source>
</evidence>
<gene>
    <name evidence="5" type="primary">truB</name>
    <name evidence="9" type="ORF">SVA_2395</name>
</gene>
<dbReference type="NCBIfam" id="TIGR00431">
    <property type="entry name" value="TruB"/>
    <property type="match status" value="1"/>
</dbReference>
<evidence type="ECO:0000259" key="7">
    <source>
        <dbReference type="Pfam" id="PF09157"/>
    </source>
</evidence>
<evidence type="ECO:0000256" key="4">
    <source>
        <dbReference type="ARBA" id="ARBA00023235"/>
    </source>
</evidence>
<dbReference type="EC" id="5.4.99.25" evidence="5"/>
<keyword evidence="3 5" id="KW-0819">tRNA processing</keyword>
<comment type="catalytic activity">
    <reaction evidence="1 5">
        <text>uridine(55) in tRNA = pseudouridine(55) in tRNA</text>
        <dbReference type="Rhea" id="RHEA:42532"/>
        <dbReference type="Rhea" id="RHEA-COMP:10101"/>
        <dbReference type="Rhea" id="RHEA-COMP:10102"/>
        <dbReference type="ChEBI" id="CHEBI:65314"/>
        <dbReference type="ChEBI" id="CHEBI:65315"/>
        <dbReference type="EC" id="5.4.99.25"/>
    </reaction>
</comment>
<comment type="function">
    <text evidence="5">Responsible for synthesis of pseudouridine from uracil-55 in the psi GC loop of transfer RNAs.</text>
</comment>
<sequence>MSRGEGRRSRRVCLPLDGVLLLDKPVGYTSNQALQAAKRLLNACKAGHTGSLDPIATGLLPLCFGEATKLSQFLIDADKRYRAVFRLGIATTTHDAEGAIVATRPVKLRRAEVETALRAFVGEIEQVPPMYSAIKLAGRPLYELARAGMEVERSARRVTIHGIEVLALEGDRLEFEIDCSKGTYVRSLAHDLGERLGCGAHVAELRRLRVGALTVERAVSLAALEALPDVAARAERLLPPDEVLPTIPEVKLTALATHYLCQGQPVSARHGFAPGWVRLYDDGHHFLGIGQVLDDGRVAPRRLMTRKP</sequence>
<dbReference type="EMBL" id="AP014936">
    <property type="protein sequence ID" value="BAU48945.1"/>
    <property type="molecule type" value="Genomic_DNA"/>
</dbReference>
<dbReference type="FunFam" id="3.30.2350.10:FF:000011">
    <property type="entry name" value="tRNA pseudouridine synthase B"/>
    <property type="match status" value="1"/>
</dbReference>
<dbReference type="InterPro" id="IPR015240">
    <property type="entry name" value="tRNA_sdUridine_synth_fam1_C"/>
</dbReference>
<dbReference type="OrthoDB" id="9802309at2"/>
<name>A0A1B4V653_9GAMM</name>
<organism evidence="9 10">
    <name type="scientific">Sulfurifustis variabilis</name>
    <dbReference type="NCBI Taxonomy" id="1675686"/>
    <lineage>
        <taxon>Bacteria</taxon>
        <taxon>Pseudomonadati</taxon>
        <taxon>Pseudomonadota</taxon>
        <taxon>Gammaproteobacteria</taxon>
        <taxon>Acidiferrobacterales</taxon>
        <taxon>Acidiferrobacteraceae</taxon>
        <taxon>Sulfurifustis</taxon>
    </lineage>
</organism>
<dbReference type="PANTHER" id="PTHR13767:SF2">
    <property type="entry name" value="PSEUDOURIDYLATE SYNTHASE TRUB1"/>
    <property type="match status" value="1"/>
</dbReference>
<dbReference type="Pfam" id="PF09157">
    <property type="entry name" value="TruB-C_2"/>
    <property type="match status" value="1"/>
</dbReference>
<dbReference type="CDD" id="cd21152">
    <property type="entry name" value="PUA_TruB_bacterial"/>
    <property type="match status" value="1"/>
</dbReference>
<feature type="active site" description="Nucleophile" evidence="5">
    <location>
        <position position="53"/>
    </location>
</feature>
<feature type="domain" description="tRNA pseudouridine synthase II TruB subfamily 1 C-terminal" evidence="7">
    <location>
        <begin position="248"/>
        <end position="304"/>
    </location>
</feature>
<comment type="similarity">
    <text evidence="2 5">Belongs to the pseudouridine synthase TruB family. Type 1 subfamily.</text>
</comment>
<accession>A0A1B4V653</accession>
<dbReference type="SUPFAM" id="SSF88697">
    <property type="entry name" value="PUA domain-like"/>
    <property type="match status" value="1"/>
</dbReference>
<evidence type="ECO:0000256" key="2">
    <source>
        <dbReference type="ARBA" id="ARBA00005642"/>
    </source>
</evidence>
<dbReference type="InterPro" id="IPR032819">
    <property type="entry name" value="TruB_C"/>
</dbReference>
<evidence type="ECO:0000256" key="3">
    <source>
        <dbReference type="ARBA" id="ARBA00022694"/>
    </source>
</evidence>
<dbReference type="Gene3D" id="3.30.2350.10">
    <property type="entry name" value="Pseudouridine synthase"/>
    <property type="match status" value="1"/>
</dbReference>
<dbReference type="AlphaFoldDB" id="A0A1B4V653"/>
<dbReference type="Proteomes" id="UP000218899">
    <property type="component" value="Chromosome"/>
</dbReference>
<evidence type="ECO:0000256" key="1">
    <source>
        <dbReference type="ARBA" id="ARBA00000385"/>
    </source>
</evidence>
<evidence type="ECO:0000313" key="9">
    <source>
        <dbReference type="EMBL" id="BAU48945.1"/>
    </source>
</evidence>
<dbReference type="InterPro" id="IPR020103">
    <property type="entry name" value="PsdUridine_synth_cat_dom_sf"/>
</dbReference>
<feature type="domain" description="Pseudouridine synthase II N-terminal" evidence="6">
    <location>
        <begin position="38"/>
        <end position="185"/>
    </location>
</feature>
<dbReference type="HAMAP" id="MF_01080">
    <property type="entry name" value="TruB_bact"/>
    <property type="match status" value="1"/>
</dbReference>
<dbReference type="InterPro" id="IPR014780">
    <property type="entry name" value="tRNA_psdUridine_synth_TruB"/>
</dbReference>
<keyword evidence="10" id="KW-1185">Reference proteome</keyword>